<dbReference type="AlphaFoldDB" id="A0A8J2XLG9"/>
<evidence type="ECO:0000313" key="3">
    <source>
        <dbReference type="EMBL" id="GGA22487.1"/>
    </source>
</evidence>
<feature type="transmembrane region" description="Helical" evidence="2">
    <location>
        <begin position="127"/>
        <end position="153"/>
    </location>
</feature>
<keyword evidence="2" id="KW-0472">Membrane</keyword>
<dbReference type="RefSeq" id="WP_188551414.1">
    <property type="nucleotide sequence ID" value="NZ_BMFY01000013.1"/>
</dbReference>
<dbReference type="Proteomes" id="UP000616114">
    <property type="component" value="Unassembled WGS sequence"/>
</dbReference>
<evidence type="ECO:0000313" key="4">
    <source>
        <dbReference type="Proteomes" id="UP000616114"/>
    </source>
</evidence>
<feature type="transmembrane region" description="Helical" evidence="2">
    <location>
        <begin position="234"/>
        <end position="255"/>
    </location>
</feature>
<proteinExistence type="predicted"/>
<reference evidence="3" key="1">
    <citation type="journal article" date="2014" name="Int. J. Syst. Evol. Microbiol.">
        <title>Complete genome sequence of Corynebacterium casei LMG S-19264T (=DSM 44701T), isolated from a smear-ripened cheese.</title>
        <authorList>
            <consortium name="US DOE Joint Genome Institute (JGI-PGF)"/>
            <person name="Walter F."/>
            <person name="Albersmeier A."/>
            <person name="Kalinowski J."/>
            <person name="Ruckert C."/>
        </authorList>
    </citation>
    <scope>NUCLEOTIDE SEQUENCE</scope>
    <source>
        <strain evidence="3">CGMCC 1.12785</strain>
    </source>
</reference>
<feature type="transmembrane region" description="Helical" evidence="2">
    <location>
        <begin position="203"/>
        <end position="222"/>
    </location>
</feature>
<feature type="region of interest" description="Disordered" evidence="1">
    <location>
        <begin position="1"/>
        <end position="49"/>
    </location>
</feature>
<feature type="transmembrane region" description="Helical" evidence="2">
    <location>
        <begin position="95"/>
        <end position="115"/>
    </location>
</feature>
<feature type="transmembrane region" description="Helical" evidence="2">
    <location>
        <begin position="173"/>
        <end position="196"/>
    </location>
</feature>
<organism evidence="3 4">
    <name type="scientific">Sediminivirga luteola</name>
    <dbReference type="NCBI Taxonomy" id="1774748"/>
    <lineage>
        <taxon>Bacteria</taxon>
        <taxon>Bacillati</taxon>
        <taxon>Actinomycetota</taxon>
        <taxon>Actinomycetes</taxon>
        <taxon>Micrococcales</taxon>
        <taxon>Brevibacteriaceae</taxon>
        <taxon>Sediminivirga</taxon>
    </lineage>
</organism>
<name>A0A8J2XLG9_9MICO</name>
<keyword evidence="2" id="KW-0812">Transmembrane</keyword>
<sequence>MSQQPPVPPRPEQPPPFPPRQLDRIPVPPPESLEPAGRPVRASRPDAESTVPGWWGDVRRMLIYAACSAILWTAVLWLAGFGILRHNGRQVELDVVLVGVLAGAPGLAWPFLQFAPRRPDHGFRLRGLPVLMLLTIPAGALIHLAAMLLWPLIAGGRAVPGTVAAELHRDPAALALVFVFLVAGMSWFSVIVQVMIRWPVKGALICLLPFLGAVFLFMFSGVRIFENPPAGQALLVWSVAAVAGLAAVCAVSALFSRRKA</sequence>
<accession>A0A8J2XLG9</accession>
<gene>
    <name evidence="3" type="ORF">GCM10011333_26830</name>
</gene>
<feature type="compositionally biased region" description="Pro residues" evidence="1">
    <location>
        <begin position="1"/>
        <end position="19"/>
    </location>
</feature>
<keyword evidence="4" id="KW-1185">Reference proteome</keyword>
<evidence type="ECO:0000256" key="2">
    <source>
        <dbReference type="SAM" id="Phobius"/>
    </source>
</evidence>
<protein>
    <submittedName>
        <fullName evidence="3">Uncharacterized protein</fullName>
    </submittedName>
</protein>
<evidence type="ECO:0000256" key="1">
    <source>
        <dbReference type="SAM" id="MobiDB-lite"/>
    </source>
</evidence>
<dbReference type="EMBL" id="BMFY01000013">
    <property type="protein sequence ID" value="GGA22487.1"/>
    <property type="molecule type" value="Genomic_DNA"/>
</dbReference>
<reference evidence="3" key="2">
    <citation type="submission" date="2020-09" db="EMBL/GenBank/DDBJ databases">
        <authorList>
            <person name="Sun Q."/>
            <person name="Zhou Y."/>
        </authorList>
    </citation>
    <scope>NUCLEOTIDE SEQUENCE</scope>
    <source>
        <strain evidence="3">CGMCC 1.12785</strain>
    </source>
</reference>
<comment type="caution">
    <text evidence="3">The sequence shown here is derived from an EMBL/GenBank/DDBJ whole genome shotgun (WGS) entry which is preliminary data.</text>
</comment>
<keyword evidence="2" id="KW-1133">Transmembrane helix</keyword>
<feature type="transmembrane region" description="Helical" evidence="2">
    <location>
        <begin position="62"/>
        <end position="83"/>
    </location>
</feature>